<dbReference type="Proteomes" id="UP000198924">
    <property type="component" value="Unassembled WGS sequence"/>
</dbReference>
<sequence>MRWFSVIWLICFLTGCATSGNNGQSDPGVTRLAKSDIDEVIEVHQQAVIAQLKRLMLKLYKRNPNLRHDRDIRTIKESVERTFSRQVDFIYPEWAIIRKPTDIIRLALDERFQGDRVLAYIIGLRKMLMASYDDHSEFFYLTSIDQQKLYNSARNIEIAAWLLAKKRDRDGNLLILSDSLSGEIRNLSYQRLFGKMIATQDNLAQIMAQKNGRIIKTFVVRAATLVFLPI</sequence>
<keyword evidence="3" id="KW-1185">Reference proteome</keyword>
<dbReference type="PROSITE" id="PS51257">
    <property type="entry name" value="PROKAR_LIPOPROTEIN"/>
    <property type="match status" value="1"/>
</dbReference>
<gene>
    <name evidence="2" type="ORF">SAMN04488079_106117</name>
</gene>
<feature type="chain" id="PRO_5011493077" description="Lipoprotein" evidence="1">
    <location>
        <begin position="20"/>
        <end position="230"/>
    </location>
</feature>
<evidence type="ECO:0000313" key="2">
    <source>
        <dbReference type="EMBL" id="SFK19957.1"/>
    </source>
</evidence>
<name>A0A1I3XK32_9GAMM</name>
<reference evidence="3" key="1">
    <citation type="submission" date="2016-10" db="EMBL/GenBank/DDBJ databases">
        <authorList>
            <person name="Varghese N."/>
            <person name="Submissions S."/>
        </authorList>
    </citation>
    <scope>NUCLEOTIDE SEQUENCE [LARGE SCALE GENOMIC DNA]</scope>
    <source>
        <strain evidence="3">DSM 11578</strain>
    </source>
</reference>
<dbReference type="STRING" id="45496.SAMN04488079_106117"/>
<accession>A0A1I3XK32</accession>
<dbReference type="EMBL" id="FOSH01000006">
    <property type="protein sequence ID" value="SFK19957.1"/>
    <property type="molecule type" value="Genomic_DNA"/>
</dbReference>
<dbReference type="OrthoDB" id="5866325at2"/>
<evidence type="ECO:0008006" key="4">
    <source>
        <dbReference type="Google" id="ProtNLM"/>
    </source>
</evidence>
<organism evidence="2 3">
    <name type="scientific">Methylophaga sulfidovorans</name>
    <dbReference type="NCBI Taxonomy" id="45496"/>
    <lineage>
        <taxon>Bacteria</taxon>
        <taxon>Pseudomonadati</taxon>
        <taxon>Pseudomonadota</taxon>
        <taxon>Gammaproteobacteria</taxon>
        <taxon>Thiotrichales</taxon>
        <taxon>Piscirickettsiaceae</taxon>
        <taxon>Methylophaga</taxon>
    </lineage>
</organism>
<evidence type="ECO:0000313" key="3">
    <source>
        <dbReference type="Proteomes" id="UP000198924"/>
    </source>
</evidence>
<feature type="signal peptide" evidence="1">
    <location>
        <begin position="1"/>
        <end position="19"/>
    </location>
</feature>
<evidence type="ECO:0000256" key="1">
    <source>
        <dbReference type="SAM" id="SignalP"/>
    </source>
</evidence>
<proteinExistence type="predicted"/>
<dbReference type="AlphaFoldDB" id="A0A1I3XK32"/>
<keyword evidence="1" id="KW-0732">Signal</keyword>
<dbReference type="RefSeq" id="WP_091712658.1">
    <property type="nucleotide sequence ID" value="NZ_FOSH01000006.1"/>
</dbReference>
<protein>
    <recommendedName>
        <fullName evidence="4">Lipoprotein</fullName>
    </recommendedName>
</protein>